<dbReference type="RefSeq" id="WP_073126808.1">
    <property type="nucleotide sequence ID" value="NZ_BAABCH010000090.1"/>
</dbReference>
<dbReference type="AlphaFoldDB" id="A0A1M5R2C7"/>
<organism evidence="1 2">
    <name type="scientific">Asaccharospora irregularis DSM 2635</name>
    <dbReference type="NCBI Taxonomy" id="1121321"/>
    <lineage>
        <taxon>Bacteria</taxon>
        <taxon>Bacillati</taxon>
        <taxon>Bacillota</taxon>
        <taxon>Clostridia</taxon>
        <taxon>Peptostreptococcales</taxon>
        <taxon>Peptostreptococcaceae</taxon>
        <taxon>Asaccharospora</taxon>
    </lineage>
</organism>
<dbReference type="STRING" id="1121321.SAMN04488530_1269"/>
<accession>A0A1M5R2C7</accession>
<sequence length="185" mass="21711">MSNINEKLDRLRNLIQDQDFLTGKGLSNEVNIRMFCYEPKDEMAVRHFTKQLEKDNSLECNLICHNLYHVFLEICEEKNIIKKIPDMEEKKGSDYLKDRILKFSTTKAFAEKMQYEPHEKGDVLLLTGVGEVYPFMRVHSLLEELQTGFDDIPIVVLYPGSFNGRSVILFNEFTPNEYYRAFNII</sequence>
<evidence type="ECO:0000313" key="2">
    <source>
        <dbReference type="Proteomes" id="UP000243255"/>
    </source>
</evidence>
<evidence type="ECO:0008006" key="3">
    <source>
        <dbReference type="Google" id="ProtNLM"/>
    </source>
</evidence>
<dbReference type="OrthoDB" id="1093513at2"/>
<dbReference type="Proteomes" id="UP000243255">
    <property type="component" value="Unassembled WGS sequence"/>
</dbReference>
<gene>
    <name evidence="1" type="ORF">SAMN04488530_1269</name>
</gene>
<proteinExistence type="predicted"/>
<protein>
    <recommendedName>
        <fullName evidence="3">DUF1788 domain-containing protein</fullName>
    </recommendedName>
</protein>
<dbReference type="InterPro" id="IPR014858">
    <property type="entry name" value="BrxB"/>
</dbReference>
<reference evidence="2" key="1">
    <citation type="submission" date="2016-11" db="EMBL/GenBank/DDBJ databases">
        <authorList>
            <person name="Varghese N."/>
            <person name="Submissions S."/>
        </authorList>
    </citation>
    <scope>NUCLEOTIDE SEQUENCE [LARGE SCALE GENOMIC DNA]</scope>
    <source>
        <strain evidence="2">DSM 2635</strain>
    </source>
</reference>
<evidence type="ECO:0000313" key="1">
    <source>
        <dbReference type="EMBL" id="SHH20180.1"/>
    </source>
</evidence>
<dbReference type="Pfam" id="PF08747">
    <property type="entry name" value="BrxB"/>
    <property type="match status" value="1"/>
</dbReference>
<dbReference type="EMBL" id="FQWX01000026">
    <property type="protein sequence ID" value="SHH20180.1"/>
    <property type="molecule type" value="Genomic_DNA"/>
</dbReference>
<name>A0A1M5R2C7_9FIRM</name>
<keyword evidence="2" id="KW-1185">Reference proteome</keyword>